<proteinExistence type="predicted"/>
<protein>
    <submittedName>
        <fullName evidence="1">Uncharacterized protein</fullName>
    </submittedName>
</protein>
<keyword evidence="2" id="KW-1185">Reference proteome</keyword>
<sequence>MASATIACKASRSGARMARLYRRPSPYPWVGRRRLRAHVRLVVSGTSTAGANDIPDAPVLFTVDESDVYRLKSVAHPCWDRARIA</sequence>
<dbReference type="Proteomes" id="UP001500466">
    <property type="component" value="Unassembled WGS sequence"/>
</dbReference>
<reference evidence="2" key="1">
    <citation type="journal article" date="2019" name="Int. J. Syst. Evol. Microbiol.">
        <title>The Global Catalogue of Microorganisms (GCM) 10K type strain sequencing project: providing services to taxonomists for standard genome sequencing and annotation.</title>
        <authorList>
            <consortium name="The Broad Institute Genomics Platform"/>
            <consortium name="The Broad Institute Genome Sequencing Center for Infectious Disease"/>
            <person name="Wu L."/>
            <person name="Ma J."/>
        </authorList>
    </citation>
    <scope>NUCLEOTIDE SEQUENCE [LARGE SCALE GENOMIC DNA]</scope>
    <source>
        <strain evidence="2">JCM 17986</strain>
    </source>
</reference>
<dbReference type="EMBL" id="BAABHS010000043">
    <property type="protein sequence ID" value="GAA4991212.1"/>
    <property type="molecule type" value="Genomic_DNA"/>
</dbReference>
<organism evidence="1 2">
    <name type="scientific">Yinghuangia aomiensis</name>
    <dbReference type="NCBI Taxonomy" id="676205"/>
    <lineage>
        <taxon>Bacteria</taxon>
        <taxon>Bacillati</taxon>
        <taxon>Actinomycetota</taxon>
        <taxon>Actinomycetes</taxon>
        <taxon>Kitasatosporales</taxon>
        <taxon>Streptomycetaceae</taxon>
        <taxon>Yinghuangia</taxon>
    </lineage>
</organism>
<evidence type="ECO:0000313" key="1">
    <source>
        <dbReference type="EMBL" id="GAA4991212.1"/>
    </source>
</evidence>
<name>A0ABP9I9H6_9ACTN</name>
<gene>
    <name evidence="1" type="ORF">GCM10023205_73890</name>
</gene>
<evidence type="ECO:0000313" key="2">
    <source>
        <dbReference type="Proteomes" id="UP001500466"/>
    </source>
</evidence>
<accession>A0ABP9I9H6</accession>
<comment type="caution">
    <text evidence="1">The sequence shown here is derived from an EMBL/GenBank/DDBJ whole genome shotgun (WGS) entry which is preliminary data.</text>
</comment>